<evidence type="ECO:0000313" key="1">
    <source>
        <dbReference type="EMBL" id="TKR96015.1"/>
    </source>
</evidence>
<name>A0A4V6A6U3_STECR</name>
<gene>
    <name evidence="1" type="ORF">L596_010097</name>
</gene>
<reference evidence="1 2" key="2">
    <citation type="journal article" date="2019" name="G3 (Bethesda)">
        <title>Hybrid Assembly of the Genome of the Entomopathogenic Nematode Steinernema carpocapsae Identifies the X-Chromosome.</title>
        <authorList>
            <person name="Serra L."/>
            <person name="Macchietto M."/>
            <person name="Macias-Munoz A."/>
            <person name="McGill C.J."/>
            <person name="Rodriguez I.M."/>
            <person name="Rodriguez B."/>
            <person name="Murad R."/>
            <person name="Mortazavi A."/>
        </authorList>
    </citation>
    <scope>NUCLEOTIDE SEQUENCE [LARGE SCALE GENOMIC DNA]</scope>
    <source>
        <strain evidence="1 2">ALL</strain>
    </source>
</reference>
<proteinExistence type="predicted"/>
<sequence length="135" mass="14822">MSPPSTSSPRSLYSHLKRLQRTWLCSAVTMKTKVNSFRRKAICPEVEFHQLLSGPDATILHKSQSVAMNTGFMALCKSSLRSFDVSYRTLGRSDVIVASSAASVIASSRAQSHCNRAITIHRVSGGNRQTRAALR</sequence>
<evidence type="ECO:0000313" key="2">
    <source>
        <dbReference type="Proteomes" id="UP000298663"/>
    </source>
</evidence>
<dbReference type="EMBL" id="AZBU02000002">
    <property type="protein sequence ID" value="TKR96015.1"/>
    <property type="molecule type" value="Genomic_DNA"/>
</dbReference>
<reference evidence="1 2" key="1">
    <citation type="journal article" date="2015" name="Genome Biol.">
        <title>Comparative genomics of Steinernema reveals deeply conserved gene regulatory networks.</title>
        <authorList>
            <person name="Dillman A.R."/>
            <person name="Macchietto M."/>
            <person name="Porter C.F."/>
            <person name="Rogers A."/>
            <person name="Williams B."/>
            <person name="Antoshechkin I."/>
            <person name="Lee M.M."/>
            <person name="Goodwin Z."/>
            <person name="Lu X."/>
            <person name="Lewis E.E."/>
            <person name="Goodrich-Blair H."/>
            <person name="Stock S.P."/>
            <person name="Adams B.J."/>
            <person name="Sternberg P.W."/>
            <person name="Mortazavi A."/>
        </authorList>
    </citation>
    <scope>NUCLEOTIDE SEQUENCE [LARGE SCALE GENOMIC DNA]</scope>
    <source>
        <strain evidence="1 2">ALL</strain>
    </source>
</reference>
<dbReference type="Proteomes" id="UP000298663">
    <property type="component" value="Unassembled WGS sequence"/>
</dbReference>
<accession>A0A4V6A6U3</accession>
<dbReference type="AlphaFoldDB" id="A0A4V6A6U3"/>
<comment type="caution">
    <text evidence="1">The sequence shown here is derived from an EMBL/GenBank/DDBJ whole genome shotgun (WGS) entry which is preliminary data.</text>
</comment>
<organism evidence="1 2">
    <name type="scientific">Steinernema carpocapsae</name>
    <name type="common">Entomopathogenic nematode</name>
    <dbReference type="NCBI Taxonomy" id="34508"/>
    <lineage>
        <taxon>Eukaryota</taxon>
        <taxon>Metazoa</taxon>
        <taxon>Ecdysozoa</taxon>
        <taxon>Nematoda</taxon>
        <taxon>Chromadorea</taxon>
        <taxon>Rhabditida</taxon>
        <taxon>Tylenchina</taxon>
        <taxon>Panagrolaimomorpha</taxon>
        <taxon>Strongyloidoidea</taxon>
        <taxon>Steinernematidae</taxon>
        <taxon>Steinernema</taxon>
    </lineage>
</organism>
<protein>
    <submittedName>
        <fullName evidence="1">Uncharacterized protein</fullName>
    </submittedName>
</protein>
<keyword evidence="2" id="KW-1185">Reference proteome</keyword>